<dbReference type="HOGENOM" id="CLU_473361_0_0_1"/>
<protein>
    <submittedName>
        <fullName evidence="3">Uncharacterized protein</fullName>
    </submittedName>
</protein>
<keyword evidence="2" id="KW-0812">Transmembrane</keyword>
<feature type="region of interest" description="Disordered" evidence="1">
    <location>
        <begin position="484"/>
        <end position="556"/>
    </location>
</feature>
<evidence type="ECO:0000313" key="3">
    <source>
        <dbReference type="EMBL" id="EME79750.1"/>
    </source>
</evidence>
<dbReference type="EMBL" id="KB446562">
    <property type="protein sequence ID" value="EME79750.1"/>
    <property type="molecule type" value="Genomic_DNA"/>
</dbReference>
<feature type="transmembrane region" description="Helical" evidence="2">
    <location>
        <begin position="302"/>
        <end position="329"/>
    </location>
</feature>
<organism evidence="3 4">
    <name type="scientific">Pseudocercospora fijiensis (strain CIRAD86)</name>
    <name type="common">Black leaf streak disease fungus</name>
    <name type="synonym">Mycosphaerella fijiensis</name>
    <dbReference type="NCBI Taxonomy" id="383855"/>
    <lineage>
        <taxon>Eukaryota</taxon>
        <taxon>Fungi</taxon>
        <taxon>Dikarya</taxon>
        <taxon>Ascomycota</taxon>
        <taxon>Pezizomycotina</taxon>
        <taxon>Dothideomycetes</taxon>
        <taxon>Dothideomycetidae</taxon>
        <taxon>Mycosphaerellales</taxon>
        <taxon>Mycosphaerellaceae</taxon>
        <taxon>Pseudocercospora</taxon>
    </lineage>
</organism>
<evidence type="ECO:0000313" key="4">
    <source>
        <dbReference type="Proteomes" id="UP000016932"/>
    </source>
</evidence>
<dbReference type="KEGG" id="pfj:MYCFIDRAFT_178311"/>
<dbReference type="AlphaFoldDB" id="M2YPW5"/>
<dbReference type="GeneID" id="19333922"/>
<name>M2YPW5_PSEFD</name>
<gene>
    <name evidence="3" type="ORF">MYCFIDRAFT_178311</name>
</gene>
<proteinExistence type="predicted"/>
<reference evidence="3 4" key="1">
    <citation type="journal article" date="2012" name="PLoS Pathog.">
        <title>Diverse lifestyles and strategies of plant pathogenesis encoded in the genomes of eighteen Dothideomycetes fungi.</title>
        <authorList>
            <person name="Ohm R.A."/>
            <person name="Feau N."/>
            <person name="Henrissat B."/>
            <person name="Schoch C.L."/>
            <person name="Horwitz B.A."/>
            <person name="Barry K.W."/>
            <person name="Condon B.J."/>
            <person name="Copeland A.C."/>
            <person name="Dhillon B."/>
            <person name="Glaser F."/>
            <person name="Hesse C.N."/>
            <person name="Kosti I."/>
            <person name="LaButti K."/>
            <person name="Lindquist E.A."/>
            <person name="Lucas S."/>
            <person name="Salamov A.A."/>
            <person name="Bradshaw R.E."/>
            <person name="Ciuffetti L."/>
            <person name="Hamelin R.C."/>
            <person name="Kema G.H.J."/>
            <person name="Lawrence C."/>
            <person name="Scott J.A."/>
            <person name="Spatafora J.W."/>
            <person name="Turgeon B.G."/>
            <person name="de Wit P.J.G.M."/>
            <person name="Zhong S."/>
            <person name="Goodwin S.B."/>
            <person name="Grigoriev I.V."/>
        </authorList>
    </citation>
    <scope>NUCLEOTIDE SEQUENCE [LARGE SCALE GENOMIC DNA]</scope>
    <source>
        <strain evidence="3 4">CIRAD86</strain>
    </source>
</reference>
<dbReference type="RefSeq" id="XP_007930390.1">
    <property type="nucleotide sequence ID" value="XM_007932199.1"/>
</dbReference>
<keyword evidence="2" id="KW-1133">Transmembrane helix</keyword>
<accession>M2YPW5</accession>
<sequence>MWTSTRAQLSWEADFSYADQDISDWISGRIVALAGRAVELKAEAGAGNNFRLHFLSIVMEMEQEVKQNRTSRYRGSTSWTGFSVLKIRATPTHPSCLRLPYPACTIARSLSTTSPSAAALPASPILIHATYGAYIHSCWKVDVVSGTSYCPPAARLLRHLISSRNLTIANNAGASCQPRPLLHFPAIVLLSSPTPPISRIAIVLQTAIDFWESPICQTSPHQPLEERHHHRLTQAQLEQQQPSAPPTSNPDTDIKPSLVEAMLSFAEVKTTFFTVARLVVLLLALANMEISRAKIERMLSTIGFGFVLVCSALASLLVFSLLCALGGIIKAKFDARNDEYYRKIYSPIQARNQEHLRRVKEAVKRRYESKLSAKTVPYPVLEHLPAPPTALDIEQKRREHENWERKHRLVPETPAFIPLRPLFAAPLPVQPLRPLTRPQPTPLPPAIFAPICRASITGTTITFRHLAAPVTVAPLFQQVTTTDLAPTTTMPPPEIRSAAQVSVPSAPEVPSTDLNSTTTTTAPPEMRSATQVSPPAAAPSSSAEPCPRHPNGGEHATKSECAFCASEALFMDSFEK</sequence>
<keyword evidence="2" id="KW-0472">Membrane</keyword>
<keyword evidence="4" id="KW-1185">Reference proteome</keyword>
<evidence type="ECO:0000256" key="2">
    <source>
        <dbReference type="SAM" id="Phobius"/>
    </source>
</evidence>
<dbReference type="Proteomes" id="UP000016932">
    <property type="component" value="Unassembled WGS sequence"/>
</dbReference>
<feature type="transmembrane region" description="Helical" evidence="2">
    <location>
        <begin position="272"/>
        <end position="290"/>
    </location>
</feature>
<feature type="compositionally biased region" description="Low complexity" evidence="1">
    <location>
        <begin position="528"/>
        <end position="545"/>
    </location>
</feature>
<evidence type="ECO:0000256" key="1">
    <source>
        <dbReference type="SAM" id="MobiDB-lite"/>
    </source>
</evidence>
<dbReference type="VEuPathDB" id="FungiDB:MYCFIDRAFT_178311"/>
<dbReference type="OrthoDB" id="3649922at2759"/>